<protein>
    <submittedName>
        <fullName evidence="2">Stress responsive protein</fullName>
    </submittedName>
</protein>
<dbReference type="PANTHER" id="PTHR37832:SF1">
    <property type="entry name" value="STRESS-RESPONSE A_B BARREL DOMAIN-CONTAINING PROTEIN"/>
    <property type="match status" value="1"/>
</dbReference>
<reference evidence="2 5" key="2">
    <citation type="submission" date="2016-10" db="EMBL/GenBank/DDBJ databases">
        <title>Hydorgenophaga sp. LPB0072 isolated from gastropod.</title>
        <authorList>
            <person name="Kim E."/>
            <person name="Yi H."/>
        </authorList>
    </citation>
    <scope>NUCLEOTIDE SEQUENCE [LARGE SCALE GENOMIC DNA]</scope>
    <source>
        <strain evidence="2 5">LPB0072</strain>
    </source>
</reference>
<feature type="domain" description="Stress-response A/B barrel" evidence="1">
    <location>
        <begin position="2"/>
        <end position="94"/>
    </location>
</feature>
<dbReference type="SUPFAM" id="SSF54909">
    <property type="entry name" value="Dimeric alpha+beta barrel"/>
    <property type="match status" value="1"/>
</dbReference>
<proteinExistence type="predicted"/>
<dbReference type="AlphaFoldDB" id="A0A162P3Z8"/>
<evidence type="ECO:0000313" key="4">
    <source>
        <dbReference type="Proteomes" id="UP000185657"/>
    </source>
</evidence>
<dbReference type="InterPro" id="IPR013097">
    <property type="entry name" value="Dabb"/>
</dbReference>
<evidence type="ECO:0000313" key="2">
    <source>
        <dbReference type="EMBL" id="AOW12187.1"/>
    </source>
</evidence>
<dbReference type="STRING" id="1763535.LPB072_04310"/>
<dbReference type="Proteomes" id="UP000185657">
    <property type="component" value="Unassembled WGS sequence"/>
</dbReference>
<dbReference type="Gene3D" id="3.30.70.100">
    <property type="match status" value="1"/>
</dbReference>
<dbReference type="EMBL" id="CP017476">
    <property type="protein sequence ID" value="AOW12187.1"/>
    <property type="molecule type" value="Genomic_DNA"/>
</dbReference>
<keyword evidence="4" id="KW-1185">Reference proteome</keyword>
<name>A0A162P3Z8_9BURK</name>
<sequence>MLHHVVMWQLRDENRQVNLAEAVRLLRSCSAITPGILKFEVAAAQPGLACTSDLVLNSSFVDRAALSAYQAHPDHEAIKPFMKSVVAARQCMDYET</sequence>
<dbReference type="Proteomes" id="UP000185680">
    <property type="component" value="Chromosome"/>
</dbReference>
<dbReference type="EMBL" id="LVWD01000026">
    <property type="protein sequence ID" value="OAD41132.1"/>
    <property type="molecule type" value="Genomic_DNA"/>
</dbReference>
<dbReference type="PANTHER" id="PTHR37832">
    <property type="entry name" value="BLL2683 PROTEIN"/>
    <property type="match status" value="1"/>
</dbReference>
<dbReference type="InterPro" id="IPR011008">
    <property type="entry name" value="Dimeric_a/b-barrel"/>
</dbReference>
<dbReference type="PROSITE" id="PS51502">
    <property type="entry name" value="S_R_A_B_BARREL"/>
    <property type="match status" value="1"/>
</dbReference>
<evidence type="ECO:0000313" key="3">
    <source>
        <dbReference type="EMBL" id="OAD41132.1"/>
    </source>
</evidence>
<accession>A0A162P3Z8</accession>
<dbReference type="OrthoDB" id="9808130at2"/>
<dbReference type="SMART" id="SM00886">
    <property type="entry name" value="Dabb"/>
    <property type="match status" value="1"/>
</dbReference>
<evidence type="ECO:0000259" key="1">
    <source>
        <dbReference type="PROSITE" id="PS51502"/>
    </source>
</evidence>
<dbReference type="Pfam" id="PF07876">
    <property type="entry name" value="Dabb"/>
    <property type="match status" value="1"/>
</dbReference>
<dbReference type="KEGG" id="hyl:LPB072_04310"/>
<gene>
    <name evidence="2" type="ORF">LPB072_04310</name>
    <name evidence="3" type="ORF">LPB72_14560</name>
</gene>
<evidence type="ECO:0000313" key="5">
    <source>
        <dbReference type="Proteomes" id="UP000185680"/>
    </source>
</evidence>
<reference evidence="3 4" key="1">
    <citation type="submission" date="2016-02" db="EMBL/GenBank/DDBJ databases">
        <title>Draft genome sequence of Hydrogenophaga sp. LPB0072.</title>
        <authorList>
            <person name="Shin S.-K."/>
            <person name="Yi H."/>
        </authorList>
    </citation>
    <scope>NUCLEOTIDE SEQUENCE [LARGE SCALE GENOMIC DNA]</scope>
    <source>
        <strain evidence="3 4">LPB0072</strain>
    </source>
</reference>
<organism evidence="2 5">
    <name type="scientific">Hydrogenophaga crassostreae</name>
    <dbReference type="NCBI Taxonomy" id="1763535"/>
    <lineage>
        <taxon>Bacteria</taxon>
        <taxon>Pseudomonadati</taxon>
        <taxon>Pseudomonadota</taxon>
        <taxon>Betaproteobacteria</taxon>
        <taxon>Burkholderiales</taxon>
        <taxon>Comamonadaceae</taxon>
        <taxon>Hydrogenophaga</taxon>
    </lineage>
</organism>
<dbReference type="RefSeq" id="WP_066092054.1">
    <property type="nucleotide sequence ID" value="NZ_CP017476.1"/>
</dbReference>